<organism evidence="1 2">
    <name type="scientific">Neocallimastix californiae</name>
    <dbReference type="NCBI Taxonomy" id="1754190"/>
    <lineage>
        <taxon>Eukaryota</taxon>
        <taxon>Fungi</taxon>
        <taxon>Fungi incertae sedis</taxon>
        <taxon>Chytridiomycota</taxon>
        <taxon>Chytridiomycota incertae sedis</taxon>
        <taxon>Neocallimastigomycetes</taxon>
        <taxon>Neocallimastigales</taxon>
        <taxon>Neocallimastigaceae</taxon>
        <taxon>Neocallimastix</taxon>
    </lineage>
</organism>
<dbReference type="AlphaFoldDB" id="A0A1Y2A6W2"/>
<evidence type="ECO:0000313" key="2">
    <source>
        <dbReference type="Proteomes" id="UP000193920"/>
    </source>
</evidence>
<gene>
    <name evidence="1" type="ORF">LY90DRAFT_635224</name>
</gene>
<reference evidence="1 2" key="1">
    <citation type="submission" date="2016-08" db="EMBL/GenBank/DDBJ databases">
        <title>A Parts List for Fungal Cellulosomes Revealed by Comparative Genomics.</title>
        <authorList>
            <consortium name="DOE Joint Genome Institute"/>
            <person name="Haitjema C.H."/>
            <person name="Gilmore S.P."/>
            <person name="Henske J.K."/>
            <person name="Solomon K.V."/>
            <person name="De Groot R."/>
            <person name="Kuo A."/>
            <person name="Mondo S.J."/>
            <person name="Salamov A.A."/>
            <person name="Labutti K."/>
            <person name="Zhao Z."/>
            <person name="Chiniquy J."/>
            <person name="Barry K."/>
            <person name="Brewer H.M."/>
            <person name="Purvine S.O."/>
            <person name="Wright A.T."/>
            <person name="Boxma B."/>
            <person name="Van Alen T."/>
            <person name="Hackstein J.H."/>
            <person name="Baker S.E."/>
            <person name="Grigoriev I.V."/>
            <person name="O'Malley M.A."/>
        </authorList>
    </citation>
    <scope>NUCLEOTIDE SEQUENCE [LARGE SCALE GENOMIC DNA]</scope>
    <source>
        <strain evidence="1 2">G1</strain>
    </source>
</reference>
<protein>
    <submittedName>
        <fullName evidence="1">Uncharacterized protein</fullName>
    </submittedName>
</protein>
<accession>A0A1Y2A6W2</accession>
<name>A0A1Y2A6W2_9FUNG</name>
<dbReference type="EMBL" id="MCOG01000320">
    <property type="protein sequence ID" value="ORY18272.1"/>
    <property type="molecule type" value="Genomic_DNA"/>
</dbReference>
<evidence type="ECO:0000313" key="1">
    <source>
        <dbReference type="EMBL" id="ORY18272.1"/>
    </source>
</evidence>
<sequence>MEELKIDISETNRGKEQIIINKKYKYNYSYTKKNKSKVYRCTEYKTLNKYKSYIIFNDEKEILKYDGVHNHFEQEFNAALSLTKYRIKKEIKKSSIPFNIKPKRVFNQISQDIGFICPEFKSIKSQIIRDINKQLPPNISSFEEIPEKHYLYITNQNENIMVFKNQNVIIFQSPFQAFLFKKYCDDLFVDGTFYVAPDFSYQIFITRNFVPELNEFYTTSFSILRNKEQETYKTIFEVIKSNCDITKDNGKTYLILYNIENWNYYNNIEHITNNASESFNNYLSGLFSKKPTYFRLIYTLNNDVSLYPDTYERRMLGVWNKQKRKTLTKTNKIKNIIESYKKMESFLISNERNRSHIAGLWFECLINLNNKIN</sequence>
<proteinExistence type="predicted"/>
<comment type="caution">
    <text evidence="1">The sequence shown here is derived from an EMBL/GenBank/DDBJ whole genome shotgun (WGS) entry which is preliminary data.</text>
</comment>
<dbReference type="Proteomes" id="UP000193920">
    <property type="component" value="Unassembled WGS sequence"/>
</dbReference>
<keyword evidence="2" id="KW-1185">Reference proteome</keyword>